<sequence>MTINIKDLNKLSFEEALKKLEENVTNLEKGDLGLEESLKIYEEGVVYSKYCIDKLDAAEKKVEELTSDKNGKLKIKPIDNIDTINIETPKNAENAIGSDEINNNNDNIFDEPPF</sequence>
<protein>
    <recommendedName>
        <fullName evidence="6">Exodeoxyribonuclease 7 small subunit</fullName>
        <ecNumber evidence="6">3.1.11.6</ecNumber>
    </recommendedName>
    <alternativeName>
        <fullName evidence="6">Exodeoxyribonuclease VII small subunit</fullName>
        <shortName evidence="6">Exonuclease VII small subunit</shortName>
    </alternativeName>
</protein>
<name>A0A519BNW9_9DELT</name>
<organism evidence="8 9">
    <name type="scientific">Candidatus Acididesulfobacter diazotrophicus</name>
    <dbReference type="NCBI Taxonomy" id="2597226"/>
    <lineage>
        <taxon>Bacteria</taxon>
        <taxon>Deltaproteobacteria</taxon>
        <taxon>Candidatus Acidulodesulfobacterales</taxon>
        <taxon>Candidatus Acididesulfobacter</taxon>
    </lineage>
</organism>
<feature type="region of interest" description="Disordered" evidence="7">
    <location>
        <begin position="95"/>
        <end position="114"/>
    </location>
</feature>
<dbReference type="Proteomes" id="UP000319296">
    <property type="component" value="Unassembled WGS sequence"/>
</dbReference>
<dbReference type="GO" id="GO:0006308">
    <property type="term" value="P:DNA catabolic process"/>
    <property type="evidence" value="ECO:0007669"/>
    <property type="project" value="UniProtKB-UniRule"/>
</dbReference>
<dbReference type="NCBIfam" id="NF002139">
    <property type="entry name" value="PRK00977.1-3"/>
    <property type="match status" value="1"/>
</dbReference>
<evidence type="ECO:0000256" key="1">
    <source>
        <dbReference type="ARBA" id="ARBA00009998"/>
    </source>
</evidence>
<evidence type="ECO:0000256" key="5">
    <source>
        <dbReference type="ARBA" id="ARBA00022839"/>
    </source>
</evidence>
<evidence type="ECO:0000256" key="6">
    <source>
        <dbReference type="HAMAP-Rule" id="MF_00337"/>
    </source>
</evidence>
<evidence type="ECO:0000313" key="8">
    <source>
        <dbReference type="EMBL" id="RZD18909.1"/>
    </source>
</evidence>
<dbReference type="PANTHER" id="PTHR34137:SF1">
    <property type="entry name" value="EXODEOXYRIBONUCLEASE 7 SMALL SUBUNIT"/>
    <property type="match status" value="1"/>
</dbReference>
<feature type="compositionally biased region" description="Low complexity" evidence="7">
    <location>
        <begin position="100"/>
        <end position="114"/>
    </location>
</feature>
<dbReference type="InterPro" id="IPR037004">
    <property type="entry name" value="Exonuc_VII_ssu_sf"/>
</dbReference>
<comment type="subcellular location">
    <subcellularLocation>
        <location evidence="6">Cytoplasm</location>
    </subcellularLocation>
</comment>
<evidence type="ECO:0000256" key="4">
    <source>
        <dbReference type="ARBA" id="ARBA00022801"/>
    </source>
</evidence>
<keyword evidence="3 6" id="KW-0540">Nuclease</keyword>
<comment type="similarity">
    <text evidence="1 6">Belongs to the XseB family.</text>
</comment>
<dbReference type="AlphaFoldDB" id="A0A519BNW9"/>
<dbReference type="Pfam" id="PF02609">
    <property type="entry name" value="Exonuc_VII_S"/>
    <property type="match status" value="1"/>
</dbReference>
<keyword evidence="5 6" id="KW-0269">Exonuclease</keyword>
<dbReference type="SUPFAM" id="SSF116842">
    <property type="entry name" value="XseB-like"/>
    <property type="match status" value="1"/>
</dbReference>
<keyword evidence="4 6" id="KW-0378">Hydrolase</keyword>
<dbReference type="GO" id="GO:0009318">
    <property type="term" value="C:exodeoxyribonuclease VII complex"/>
    <property type="evidence" value="ECO:0007669"/>
    <property type="project" value="UniProtKB-UniRule"/>
</dbReference>
<dbReference type="InterPro" id="IPR003761">
    <property type="entry name" value="Exonuc_VII_S"/>
</dbReference>
<accession>A0A519BNW9</accession>
<dbReference type="GO" id="GO:0008855">
    <property type="term" value="F:exodeoxyribonuclease VII activity"/>
    <property type="evidence" value="ECO:0007669"/>
    <property type="project" value="UniProtKB-UniRule"/>
</dbReference>
<comment type="caution">
    <text evidence="8">The sequence shown here is derived from an EMBL/GenBank/DDBJ whole genome shotgun (WGS) entry which is preliminary data.</text>
</comment>
<comment type="function">
    <text evidence="6">Bidirectionally degrades single-stranded DNA into large acid-insoluble oligonucleotides, which are then degraded further into small acid-soluble oligonucleotides.</text>
</comment>
<keyword evidence="2 6" id="KW-0963">Cytoplasm</keyword>
<reference evidence="8 9" key="1">
    <citation type="journal article" date="2019" name="ISME J.">
        <title>Insights into ecological role of a new deltaproteobacterial order Candidatus Acidulodesulfobacterales by metagenomics and metatranscriptomics.</title>
        <authorList>
            <person name="Tan S."/>
            <person name="Liu J."/>
            <person name="Fang Y."/>
            <person name="Hedlund B.P."/>
            <person name="Lian Z.H."/>
            <person name="Huang L.Y."/>
            <person name="Li J.T."/>
            <person name="Huang L.N."/>
            <person name="Li W.J."/>
            <person name="Jiang H.C."/>
            <person name="Dong H.L."/>
            <person name="Shu W.S."/>
        </authorList>
    </citation>
    <scope>NUCLEOTIDE SEQUENCE [LARGE SCALE GENOMIC DNA]</scope>
    <source>
        <strain evidence="8">AP1</strain>
    </source>
</reference>
<dbReference type="HAMAP" id="MF_00337">
    <property type="entry name" value="Exonuc_7_S"/>
    <property type="match status" value="1"/>
</dbReference>
<dbReference type="Gene3D" id="1.10.287.1040">
    <property type="entry name" value="Exonuclease VII, small subunit"/>
    <property type="match status" value="1"/>
</dbReference>
<proteinExistence type="inferred from homology"/>
<evidence type="ECO:0000256" key="3">
    <source>
        <dbReference type="ARBA" id="ARBA00022722"/>
    </source>
</evidence>
<dbReference type="EC" id="3.1.11.6" evidence="6"/>
<dbReference type="EMBL" id="SGBB01000004">
    <property type="protein sequence ID" value="RZD18909.1"/>
    <property type="molecule type" value="Genomic_DNA"/>
</dbReference>
<evidence type="ECO:0000313" key="9">
    <source>
        <dbReference type="Proteomes" id="UP000319296"/>
    </source>
</evidence>
<dbReference type="NCBIfam" id="TIGR01280">
    <property type="entry name" value="xseB"/>
    <property type="match status" value="1"/>
</dbReference>
<comment type="catalytic activity">
    <reaction evidence="6">
        <text>Exonucleolytic cleavage in either 5'- to 3'- or 3'- to 5'-direction to yield nucleoside 5'-phosphates.</text>
        <dbReference type="EC" id="3.1.11.6"/>
    </reaction>
</comment>
<evidence type="ECO:0000256" key="7">
    <source>
        <dbReference type="SAM" id="MobiDB-lite"/>
    </source>
</evidence>
<comment type="subunit">
    <text evidence="6">Heterooligomer composed of large and small subunits.</text>
</comment>
<evidence type="ECO:0000256" key="2">
    <source>
        <dbReference type="ARBA" id="ARBA00022490"/>
    </source>
</evidence>
<gene>
    <name evidence="6 8" type="primary">xseB</name>
    <name evidence="8" type="ORF">EVG15_03595</name>
</gene>
<dbReference type="GO" id="GO:0005829">
    <property type="term" value="C:cytosol"/>
    <property type="evidence" value="ECO:0007669"/>
    <property type="project" value="TreeGrafter"/>
</dbReference>
<dbReference type="PANTHER" id="PTHR34137">
    <property type="entry name" value="EXODEOXYRIBONUCLEASE 7 SMALL SUBUNIT"/>
    <property type="match status" value="1"/>
</dbReference>